<sequence length="653" mass="70941">MNTNIGTLNVSQSSNSDSARLRLYRWLNDQSVGHEDLGDDKKHAGKWWQVMCLSGLDYFSTLGYQPAIAALAAGALAPFATLILVAVTLGAALPVYRRVAGESPHGQGSIAMLEHLLPHWKGKMLVLILLGFAATDFMITATLSAADASAHLIENPFTPAWFTGKQIPLTVILLLLLGALFMRGFNEVTWIAVTLVGTFLALNLVVIAVSFANIAEHPASLGNWMDSLLAAHGNPVMMLLVCLIVFPKLALGLSGFETGVAVMPQISLKPGESAADPVSRIRGARKLLTTAALIMSSFLVLSSVVTTVLIPAPEFQEGGTANGRALSWLAHRLMGDGFGTVYDISTILILWFAGASAIAGLLNLIPRYLPRFGMAPEWARAVRPLVLVVILVALAITWHFDADVNAQGAAYATGVLVLMSSAAIAVTISARRHHERGRSILYMFVTLVFLYTTVVNCFERPEGLKIAAFFIGAVLLVSLSSRFHRSTELRATSVRFDAAAEHLISGSARRGIVQLIAHEPANTTKARYRRKLHHAVLASHISDKAPVIFLEVKVSDYSDFAEDIEVRGITRHGFWILESTASSVPTAIAAICLAIRDNYDVMPHIYFRWTEGNPLSNLVRFLLLGQGEIAPLTREVLREAEPDLQRRPWVHVG</sequence>
<evidence type="ECO:0000313" key="2">
    <source>
        <dbReference type="EMBL" id="MBP2398963.1"/>
    </source>
</evidence>
<feature type="transmembrane region" description="Helical" evidence="1">
    <location>
        <begin position="464"/>
        <end position="483"/>
    </location>
</feature>
<feature type="transmembrane region" description="Helical" evidence="1">
    <location>
        <begin position="406"/>
        <end position="428"/>
    </location>
</feature>
<evidence type="ECO:0000256" key="1">
    <source>
        <dbReference type="SAM" id="Phobius"/>
    </source>
</evidence>
<name>A0ABS4XR18_GLUPR</name>
<dbReference type="Gene3D" id="1.20.1740.10">
    <property type="entry name" value="Amino acid/polyamine transporter I"/>
    <property type="match status" value="1"/>
</dbReference>
<feature type="transmembrane region" description="Helical" evidence="1">
    <location>
        <begin position="344"/>
        <end position="369"/>
    </location>
</feature>
<comment type="caution">
    <text evidence="2">The sequence shown here is derived from an EMBL/GenBank/DDBJ whole genome shotgun (WGS) entry which is preliminary data.</text>
</comment>
<keyword evidence="1" id="KW-1133">Transmembrane helix</keyword>
<feature type="transmembrane region" description="Helical" evidence="1">
    <location>
        <begin position="166"/>
        <end position="182"/>
    </location>
</feature>
<dbReference type="Proteomes" id="UP001195422">
    <property type="component" value="Unassembled WGS sequence"/>
</dbReference>
<feature type="transmembrane region" description="Helical" evidence="1">
    <location>
        <begin position="189"/>
        <end position="215"/>
    </location>
</feature>
<proteinExistence type="predicted"/>
<feature type="transmembrane region" description="Helical" evidence="1">
    <location>
        <begin position="381"/>
        <end position="400"/>
    </location>
</feature>
<feature type="transmembrane region" description="Helical" evidence="1">
    <location>
        <begin position="287"/>
        <end position="310"/>
    </location>
</feature>
<keyword evidence="1" id="KW-0812">Transmembrane</keyword>
<feature type="transmembrane region" description="Helical" evidence="1">
    <location>
        <begin position="67"/>
        <end position="93"/>
    </location>
</feature>
<evidence type="ECO:0000313" key="3">
    <source>
        <dbReference type="Proteomes" id="UP001195422"/>
    </source>
</evidence>
<feature type="transmembrane region" description="Helical" evidence="1">
    <location>
        <begin position="125"/>
        <end position="146"/>
    </location>
</feature>
<keyword evidence="1" id="KW-0472">Membrane</keyword>
<organism evidence="2 3">
    <name type="scientific">Glutamicibacter protophormiae</name>
    <name type="common">Brevibacterium protophormiae</name>
    <dbReference type="NCBI Taxonomy" id="37930"/>
    <lineage>
        <taxon>Bacteria</taxon>
        <taxon>Bacillati</taxon>
        <taxon>Actinomycetota</taxon>
        <taxon>Actinomycetes</taxon>
        <taxon>Micrococcales</taxon>
        <taxon>Micrococcaceae</taxon>
        <taxon>Glutamicibacter</taxon>
    </lineage>
</organism>
<feature type="transmembrane region" description="Helical" evidence="1">
    <location>
        <begin position="440"/>
        <end position="458"/>
    </location>
</feature>
<reference evidence="2 3" key="1">
    <citation type="submission" date="2021-03" db="EMBL/GenBank/DDBJ databases">
        <title>Sequencing the genomes of 1000 actinobacteria strains.</title>
        <authorList>
            <person name="Klenk H.-P."/>
        </authorList>
    </citation>
    <scope>NUCLEOTIDE SEQUENCE [LARGE SCALE GENOMIC DNA]</scope>
    <source>
        <strain evidence="2 3">DSM 20168</strain>
    </source>
</reference>
<accession>A0ABS4XR18</accession>
<gene>
    <name evidence="2" type="ORF">JOF39_002044</name>
</gene>
<dbReference type="EMBL" id="JAGIOJ010000001">
    <property type="protein sequence ID" value="MBP2398963.1"/>
    <property type="molecule type" value="Genomic_DNA"/>
</dbReference>
<protein>
    <submittedName>
        <fullName evidence="2">Uncharacterized membrane protein YhaH (DUF805 family)</fullName>
    </submittedName>
</protein>
<feature type="transmembrane region" description="Helical" evidence="1">
    <location>
        <begin position="235"/>
        <end position="256"/>
    </location>
</feature>
<keyword evidence="3" id="KW-1185">Reference proteome</keyword>